<feature type="domain" description="ATP-dependent DNA ligase family profile" evidence="17">
    <location>
        <begin position="354"/>
        <end position="482"/>
    </location>
</feature>
<keyword evidence="9 15" id="KW-0227">DNA damage</keyword>
<sequence length="588" mass="66835">MEGDGWRDIKVVRNPYFSLRIVPTVVPMRYLELAQLYQRLEKTTLKTLKTRLVADFLKKVPNDLLEIIPYLILGDVFPEWDERELGVGEKLLIRAVSMATGVDAKEIENSVKETGDLGESVALAIKKRKQRSFFSQPLTIKRVYDTLVKVAEISGEGSQDKKLKYLANLFMDAEPIEAKYLARTILGIMRTGVAEGILRDAIAEAFHVKVELVERAYMLTSDFGFVTKVAKLEGNEGLAKVTIQVGKPIKPMLAQQAASIKDALLEMGGEAEFEIKYDGARVQVHKDGDRIIVYSRRLENVTRSIPEVVERLKRAIKAEKAIVEGELVAVGEDGRPLPFQYVLRRFRRKYNIEEMIEKIPLELNLFDVLYVGGKALIDEPFIERRKTLEGIIEADGWIKVAENLITKSVEEAESFYRKALGMGHEGLMAKRLDSVYEPGNRGKKWLKIKPTMENLDLVIIGAEWGEGRRAHVFGSFILGAYDPHTGEFVEVGKVGSGFTDEDLIEFTKMLKRLITKEEGKRVWFEPKVVIEVTYQEIQKSPKYRSGFALRFPRYVALRDDKGPEDADTIERIAQLYELQERMKGKKIA</sequence>
<dbReference type="SUPFAM" id="SSF56091">
    <property type="entry name" value="DNA ligase/mRNA capping enzyme, catalytic domain"/>
    <property type="match status" value="1"/>
</dbReference>
<dbReference type="GO" id="GO:0003677">
    <property type="term" value="F:DNA binding"/>
    <property type="evidence" value="ECO:0007669"/>
    <property type="project" value="InterPro"/>
</dbReference>
<dbReference type="STRING" id="529709.PYCH_03680"/>
<dbReference type="InterPro" id="IPR012340">
    <property type="entry name" value="NA-bd_OB-fold"/>
</dbReference>
<evidence type="ECO:0000256" key="2">
    <source>
        <dbReference type="ARBA" id="ARBA00007572"/>
    </source>
</evidence>
<gene>
    <name evidence="15" type="primary">lig</name>
    <name evidence="18" type="ordered locus">PYCH_03680</name>
</gene>
<evidence type="ECO:0000256" key="7">
    <source>
        <dbReference type="ARBA" id="ARBA00022723"/>
    </source>
</evidence>
<evidence type="ECO:0000313" key="18">
    <source>
        <dbReference type="EMBL" id="AEH24059.1"/>
    </source>
</evidence>
<dbReference type="GO" id="GO:0006310">
    <property type="term" value="P:DNA recombination"/>
    <property type="evidence" value="ECO:0007669"/>
    <property type="project" value="UniProtKB-UniRule"/>
</dbReference>
<evidence type="ECO:0000256" key="8">
    <source>
        <dbReference type="ARBA" id="ARBA00022741"/>
    </source>
</evidence>
<dbReference type="NCBIfam" id="TIGR00574">
    <property type="entry name" value="dnl1"/>
    <property type="match status" value="1"/>
</dbReference>
<dbReference type="GO" id="GO:0051301">
    <property type="term" value="P:cell division"/>
    <property type="evidence" value="ECO:0007669"/>
    <property type="project" value="UniProtKB-KW"/>
</dbReference>
<dbReference type="InterPro" id="IPR012310">
    <property type="entry name" value="DNA_ligase_ATP-dep_cent"/>
</dbReference>
<evidence type="ECO:0000256" key="12">
    <source>
        <dbReference type="ARBA" id="ARBA00023172"/>
    </source>
</evidence>
<dbReference type="GO" id="GO:0005524">
    <property type="term" value="F:ATP binding"/>
    <property type="evidence" value="ECO:0007669"/>
    <property type="project" value="UniProtKB-UniRule"/>
</dbReference>
<dbReference type="Pfam" id="PF01068">
    <property type="entry name" value="DNA_ligase_A_M"/>
    <property type="match status" value="1"/>
</dbReference>
<dbReference type="AlphaFoldDB" id="F8AH01"/>
<feature type="binding site" evidence="15">
    <location>
        <position position="441"/>
    </location>
    <ligand>
        <name>ATP</name>
        <dbReference type="ChEBI" id="CHEBI:30616"/>
    </ligand>
</feature>
<accession>F8AH01</accession>
<dbReference type="GO" id="GO:0006281">
    <property type="term" value="P:DNA repair"/>
    <property type="evidence" value="ECO:0007669"/>
    <property type="project" value="UniProtKB-UniRule"/>
</dbReference>
<feature type="active site" description="N6-AMP-lysine intermediate" evidence="15">
    <location>
        <position position="276"/>
    </location>
</feature>
<protein>
    <recommendedName>
        <fullName evidence="3 15">DNA ligase</fullName>
        <ecNumber evidence="15">6.5.1.1</ecNumber>
    </recommendedName>
    <alternativeName>
        <fullName evidence="15">Polydeoxyribonucleotide synthase [ATP]</fullName>
    </alternativeName>
</protein>
<dbReference type="GO" id="GO:0006273">
    <property type="term" value="P:lagging strand elongation"/>
    <property type="evidence" value="ECO:0007669"/>
    <property type="project" value="TreeGrafter"/>
</dbReference>
<evidence type="ECO:0000256" key="16">
    <source>
        <dbReference type="RuleBase" id="RU004196"/>
    </source>
</evidence>
<comment type="catalytic activity">
    <reaction evidence="15">
        <text>ATP + (deoxyribonucleotide)n-3'-hydroxyl + 5'-phospho-(deoxyribonucleotide)m = (deoxyribonucleotide)n+m + AMP + diphosphate.</text>
        <dbReference type="EC" id="6.5.1.1"/>
    </reaction>
</comment>
<dbReference type="InterPro" id="IPR000977">
    <property type="entry name" value="DNA_ligase_ATP-dep"/>
</dbReference>
<dbReference type="FunFam" id="1.10.3260.10:FF:000007">
    <property type="entry name" value="DNA ligase"/>
    <property type="match status" value="1"/>
</dbReference>
<dbReference type="Pfam" id="PF04679">
    <property type="entry name" value="DNA_ligase_A_C"/>
    <property type="match status" value="1"/>
</dbReference>
<dbReference type="Pfam" id="PF04675">
    <property type="entry name" value="DNA_ligase_A_N"/>
    <property type="match status" value="1"/>
</dbReference>
<dbReference type="eggNOG" id="arCOG01347">
    <property type="taxonomic scope" value="Archaea"/>
</dbReference>
<evidence type="ECO:0000256" key="11">
    <source>
        <dbReference type="ARBA" id="ARBA00022842"/>
    </source>
</evidence>
<dbReference type="SUPFAM" id="SSF50249">
    <property type="entry name" value="Nucleic acid-binding proteins"/>
    <property type="match status" value="1"/>
</dbReference>
<keyword evidence="11 15" id="KW-0460">Magnesium</keyword>
<dbReference type="Proteomes" id="UP000008386">
    <property type="component" value="Chromosome"/>
</dbReference>
<evidence type="ECO:0000256" key="6">
    <source>
        <dbReference type="ARBA" id="ARBA00022705"/>
    </source>
</evidence>
<dbReference type="Gene3D" id="3.30.470.30">
    <property type="entry name" value="DNA ligase/mRNA capping enzyme"/>
    <property type="match status" value="1"/>
</dbReference>
<dbReference type="FunFam" id="2.40.50.140:FF:000163">
    <property type="entry name" value="Probable DNA ligase"/>
    <property type="match status" value="1"/>
</dbReference>
<feature type="binding site" evidence="15">
    <location>
        <position position="366"/>
    </location>
    <ligand>
        <name>ATP</name>
        <dbReference type="ChEBI" id="CHEBI:30616"/>
    </ligand>
</feature>
<organism evidence="18 19">
    <name type="scientific">Pyrococcus yayanosii (strain CH1 / JCM 16557)</name>
    <dbReference type="NCBI Taxonomy" id="529709"/>
    <lineage>
        <taxon>Archaea</taxon>
        <taxon>Methanobacteriati</taxon>
        <taxon>Methanobacteriota</taxon>
        <taxon>Thermococci</taxon>
        <taxon>Thermococcales</taxon>
        <taxon>Thermococcaceae</taxon>
        <taxon>Pyrococcus</taxon>
    </lineage>
</organism>
<dbReference type="HAMAP" id="MF_00407">
    <property type="entry name" value="DNA_ligase"/>
    <property type="match status" value="1"/>
</dbReference>
<evidence type="ECO:0000256" key="15">
    <source>
        <dbReference type="HAMAP-Rule" id="MF_00407"/>
    </source>
</evidence>
<evidence type="ECO:0000256" key="9">
    <source>
        <dbReference type="ARBA" id="ARBA00022763"/>
    </source>
</evidence>
<dbReference type="InterPro" id="IPR022865">
    <property type="entry name" value="DNA_ligae_ATP-dep_bac/arc"/>
</dbReference>
<proteinExistence type="inferred from homology"/>
<dbReference type="SUPFAM" id="SSF117018">
    <property type="entry name" value="ATP-dependent DNA ligase DNA-binding domain"/>
    <property type="match status" value="1"/>
</dbReference>
<evidence type="ECO:0000259" key="17">
    <source>
        <dbReference type="PROSITE" id="PS50160"/>
    </source>
</evidence>
<name>F8AH01_PYRYC</name>
<feature type="binding site" evidence="15">
    <location>
        <position position="281"/>
    </location>
    <ligand>
        <name>ATP</name>
        <dbReference type="ChEBI" id="CHEBI:30616"/>
    </ligand>
</feature>
<evidence type="ECO:0000256" key="13">
    <source>
        <dbReference type="ARBA" id="ARBA00023204"/>
    </source>
</evidence>
<keyword evidence="12 15" id="KW-0233">DNA recombination</keyword>
<dbReference type="Gene3D" id="2.40.50.140">
    <property type="entry name" value="Nucleic acid-binding proteins"/>
    <property type="match status" value="1"/>
</dbReference>
<dbReference type="GO" id="GO:0046872">
    <property type="term" value="F:metal ion binding"/>
    <property type="evidence" value="ECO:0007669"/>
    <property type="project" value="UniProtKB-KW"/>
</dbReference>
<evidence type="ECO:0000256" key="10">
    <source>
        <dbReference type="ARBA" id="ARBA00022840"/>
    </source>
</evidence>
<dbReference type="PANTHER" id="PTHR45674">
    <property type="entry name" value="DNA LIGASE 1/3 FAMILY MEMBER"/>
    <property type="match status" value="1"/>
</dbReference>
<feature type="binding site" evidence="15">
    <location>
        <position position="296"/>
    </location>
    <ligand>
        <name>ATP</name>
        <dbReference type="ChEBI" id="CHEBI:30616"/>
    </ligand>
</feature>
<dbReference type="PROSITE" id="PS00697">
    <property type="entry name" value="DNA_LIGASE_A1"/>
    <property type="match status" value="1"/>
</dbReference>
<feature type="binding site" evidence="15">
    <location>
        <position position="326"/>
    </location>
    <ligand>
        <name>ATP</name>
        <dbReference type="ChEBI" id="CHEBI:30616"/>
    </ligand>
</feature>
<dbReference type="Gene3D" id="1.10.3260.10">
    <property type="entry name" value="DNA ligase, ATP-dependent, N-terminal domain"/>
    <property type="match status" value="1"/>
</dbReference>
<dbReference type="EC" id="6.5.1.1" evidence="15"/>
<keyword evidence="4 15" id="KW-0436">Ligase</keyword>
<evidence type="ECO:0000256" key="14">
    <source>
        <dbReference type="ARBA" id="ARBA00023306"/>
    </source>
</evidence>
<evidence type="ECO:0000256" key="1">
    <source>
        <dbReference type="ARBA" id="ARBA00001946"/>
    </source>
</evidence>
<dbReference type="CDD" id="cd07972">
    <property type="entry name" value="OBF_DNA_ligase_Arch_LigB"/>
    <property type="match status" value="1"/>
</dbReference>
<feature type="binding site" evidence="15">
    <location>
        <position position="274"/>
    </location>
    <ligand>
        <name>ATP</name>
        <dbReference type="ChEBI" id="CHEBI:30616"/>
    </ligand>
</feature>
<dbReference type="GO" id="GO:0071897">
    <property type="term" value="P:DNA biosynthetic process"/>
    <property type="evidence" value="ECO:0007669"/>
    <property type="project" value="InterPro"/>
</dbReference>
<keyword evidence="7 15" id="KW-0479">Metal-binding</keyword>
<keyword evidence="8 15" id="KW-0547">Nucleotide-binding</keyword>
<feature type="binding site" evidence="15">
    <location>
        <position position="447"/>
    </location>
    <ligand>
        <name>ATP</name>
        <dbReference type="ChEBI" id="CHEBI:30616"/>
    </ligand>
</feature>
<dbReference type="InterPro" id="IPR016059">
    <property type="entry name" value="DNA_ligase_ATP-dep_CS"/>
</dbReference>
<dbReference type="PROSITE" id="PS00333">
    <property type="entry name" value="DNA_LIGASE_A2"/>
    <property type="match status" value="1"/>
</dbReference>
<keyword evidence="10 15" id="KW-0067">ATP-binding</keyword>
<dbReference type="InterPro" id="IPR036599">
    <property type="entry name" value="DNA_ligase_N_sf"/>
</dbReference>
<dbReference type="InterPro" id="IPR050191">
    <property type="entry name" value="ATP-dep_DNA_ligase"/>
</dbReference>
<dbReference type="PANTHER" id="PTHR45674:SF7">
    <property type="entry name" value="DNA LIGASE"/>
    <property type="match status" value="1"/>
</dbReference>
<dbReference type="PROSITE" id="PS50160">
    <property type="entry name" value="DNA_LIGASE_A3"/>
    <property type="match status" value="1"/>
</dbReference>
<comment type="similarity">
    <text evidence="2 15 16">Belongs to the ATP-dependent DNA ligase family.</text>
</comment>
<dbReference type="FunFam" id="3.30.470.30:FF:000012">
    <property type="entry name" value="Probable DNA ligase"/>
    <property type="match status" value="1"/>
</dbReference>
<keyword evidence="13 15" id="KW-0234">DNA repair</keyword>
<evidence type="ECO:0000313" key="19">
    <source>
        <dbReference type="Proteomes" id="UP000008386"/>
    </source>
</evidence>
<reference evidence="18 19" key="1">
    <citation type="journal article" date="2011" name="J. Bacteriol.">
        <title>Complete genome sequence of the obligate piezophilic hyperthermophilic archaeon Pyrococcus yayanosii CH1.</title>
        <authorList>
            <person name="Jun X."/>
            <person name="Lupeng L."/>
            <person name="Minjuan X."/>
            <person name="Oger P."/>
            <person name="Fengping W."/>
            <person name="Jebbar M."/>
            <person name="Xiang X."/>
        </authorList>
    </citation>
    <scope>NUCLEOTIDE SEQUENCE [LARGE SCALE GENOMIC DNA]</scope>
    <source>
        <strain evidence="19">CH1 / JCM 16557</strain>
    </source>
</reference>
<dbReference type="InterPro" id="IPR012309">
    <property type="entry name" value="DNA_ligase_ATP-dep_C"/>
</dbReference>
<keyword evidence="6 15" id="KW-0235">DNA replication</keyword>
<dbReference type="GO" id="GO:0003910">
    <property type="term" value="F:DNA ligase (ATP) activity"/>
    <property type="evidence" value="ECO:0007669"/>
    <property type="project" value="UniProtKB-UniRule"/>
</dbReference>
<evidence type="ECO:0000256" key="5">
    <source>
        <dbReference type="ARBA" id="ARBA00022618"/>
    </source>
</evidence>
<dbReference type="CDD" id="cd07901">
    <property type="entry name" value="Adenylation_DNA_ligase_Arch_LigB"/>
    <property type="match status" value="1"/>
</dbReference>
<dbReference type="KEGG" id="pya:PYCH_03680"/>
<comment type="function">
    <text evidence="15">DNA ligase that seals nicks in double-stranded DNA during DNA replication, DNA recombination and DNA repair.</text>
</comment>
<evidence type="ECO:0000256" key="4">
    <source>
        <dbReference type="ARBA" id="ARBA00022598"/>
    </source>
</evidence>
<dbReference type="InterPro" id="IPR012308">
    <property type="entry name" value="DNA_ligase_ATP-dep_N"/>
</dbReference>
<comment type="cofactor">
    <cofactor evidence="1 15">
        <name>Mg(2+)</name>
        <dbReference type="ChEBI" id="CHEBI:18420"/>
    </cofactor>
</comment>
<keyword evidence="5 15" id="KW-0132">Cell division</keyword>
<keyword evidence="14 15" id="KW-0131">Cell cycle</keyword>
<keyword evidence="19" id="KW-1185">Reference proteome</keyword>
<dbReference type="EMBL" id="CP002779">
    <property type="protein sequence ID" value="AEH24059.1"/>
    <property type="molecule type" value="Genomic_DNA"/>
</dbReference>
<dbReference type="HOGENOM" id="CLU_005138_6_0_2"/>
<evidence type="ECO:0000256" key="3">
    <source>
        <dbReference type="ARBA" id="ARBA00013308"/>
    </source>
</evidence>